<dbReference type="EMBL" id="CM044707">
    <property type="protein sequence ID" value="KAI5653488.1"/>
    <property type="molecule type" value="Genomic_DNA"/>
</dbReference>
<gene>
    <name evidence="1" type="ORF">M9H77_30675</name>
</gene>
<evidence type="ECO:0000313" key="2">
    <source>
        <dbReference type="Proteomes" id="UP001060085"/>
    </source>
</evidence>
<comment type="caution">
    <text evidence="1">The sequence shown here is derived from an EMBL/GenBank/DDBJ whole genome shotgun (WGS) entry which is preliminary data.</text>
</comment>
<reference evidence="2" key="1">
    <citation type="journal article" date="2023" name="Nat. Plants">
        <title>Single-cell RNA sequencing provides a high-resolution roadmap for understanding the multicellular compartmentation of specialized metabolism.</title>
        <authorList>
            <person name="Sun S."/>
            <person name="Shen X."/>
            <person name="Li Y."/>
            <person name="Li Y."/>
            <person name="Wang S."/>
            <person name="Li R."/>
            <person name="Zhang H."/>
            <person name="Shen G."/>
            <person name="Guo B."/>
            <person name="Wei J."/>
            <person name="Xu J."/>
            <person name="St-Pierre B."/>
            <person name="Chen S."/>
            <person name="Sun C."/>
        </authorList>
    </citation>
    <scope>NUCLEOTIDE SEQUENCE [LARGE SCALE GENOMIC DNA]</scope>
</reference>
<name>A0ACB9ZXW6_CATRO</name>
<keyword evidence="2" id="KW-1185">Reference proteome</keyword>
<proteinExistence type="predicted"/>
<evidence type="ECO:0000313" key="1">
    <source>
        <dbReference type="EMBL" id="KAI5653488.1"/>
    </source>
</evidence>
<protein>
    <submittedName>
        <fullName evidence="1">Uncharacterized protein</fullName>
    </submittedName>
</protein>
<organism evidence="1 2">
    <name type="scientific">Catharanthus roseus</name>
    <name type="common">Madagascar periwinkle</name>
    <name type="synonym">Vinca rosea</name>
    <dbReference type="NCBI Taxonomy" id="4058"/>
    <lineage>
        <taxon>Eukaryota</taxon>
        <taxon>Viridiplantae</taxon>
        <taxon>Streptophyta</taxon>
        <taxon>Embryophyta</taxon>
        <taxon>Tracheophyta</taxon>
        <taxon>Spermatophyta</taxon>
        <taxon>Magnoliopsida</taxon>
        <taxon>eudicotyledons</taxon>
        <taxon>Gunneridae</taxon>
        <taxon>Pentapetalae</taxon>
        <taxon>asterids</taxon>
        <taxon>lamiids</taxon>
        <taxon>Gentianales</taxon>
        <taxon>Apocynaceae</taxon>
        <taxon>Rauvolfioideae</taxon>
        <taxon>Vinceae</taxon>
        <taxon>Catharanthinae</taxon>
        <taxon>Catharanthus</taxon>
    </lineage>
</organism>
<dbReference type="Proteomes" id="UP001060085">
    <property type="component" value="Linkage Group LG07"/>
</dbReference>
<accession>A0ACB9ZXW6</accession>
<sequence>MSSPLSRQKEARKTCAQKKVRFEKWLREVGVVSNEDLGKKTSIGEPSGPWSKKSENEESARSQEVMLDKNDICERKESHERRERVEESEGFSNFQDKRKRIGGKLHHNHKETSISFSSDSLPLSLEFSFEEYKLFLNPHSSQSYTFLKYPLMLGDATRDHSCDSSLYDSRIKDYYSYVANVDSFILGVENKKERMLEESIVVLESENKWGDSWGFTVEDILEGDDPYNLSSTLLKENGSRHLKVGIGGGLLTLVDFFPRERLEAFYWKKALGPNGFHVVFYQKCWSVVGPNVIKLCFPSGISSTFFAYCTIESLQLFKAESVQTPFAHCTIESLQLFKAPPWNKLLDLESLQVFNTIEL</sequence>